<reference evidence="3" key="1">
    <citation type="submission" date="2016-10" db="EMBL/GenBank/DDBJ databases">
        <authorList>
            <person name="Varghese N."/>
            <person name="Submissions S."/>
        </authorList>
    </citation>
    <scope>NUCLEOTIDE SEQUENCE [LARGE SCALE GENOMIC DNA]</scope>
    <source>
        <strain evidence="3">DSM 22002</strain>
    </source>
</reference>
<gene>
    <name evidence="2" type="ORF">SAMN04489720_1725</name>
</gene>
<protein>
    <submittedName>
        <fullName evidence="2">Uncharacterized protein</fullName>
    </submittedName>
</protein>
<dbReference type="AlphaFoldDB" id="A0A1G8DPE1"/>
<feature type="region of interest" description="Disordered" evidence="1">
    <location>
        <begin position="1"/>
        <end position="21"/>
    </location>
</feature>
<sequence>MIMPAAVLTEPQPPTPPSPAADAHELVWEVAEAGVWAAAEPGPRRAMHAGFVHHVGDRYLAVDGLGAGIGAFVDLVVAQSAVALAFRTTFVPSIWMREV</sequence>
<proteinExistence type="predicted"/>
<evidence type="ECO:0000313" key="3">
    <source>
        <dbReference type="Proteomes" id="UP000198822"/>
    </source>
</evidence>
<keyword evidence="3" id="KW-1185">Reference proteome</keyword>
<name>A0A1G8DPE1_9MICO</name>
<evidence type="ECO:0000313" key="2">
    <source>
        <dbReference type="EMBL" id="SDH59546.1"/>
    </source>
</evidence>
<dbReference type="EMBL" id="LT629695">
    <property type="protein sequence ID" value="SDH59546.1"/>
    <property type="molecule type" value="Genomic_DNA"/>
</dbReference>
<evidence type="ECO:0000256" key="1">
    <source>
        <dbReference type="SAM" id="MobiDB-lite"/>
    </source>
</evidence>
<accession>A0A1G8DPE1</accession>
<organism evidence="2 3">
    <name type="scientific">Agrococcus jejuensis</name>
    <dbReference type="NCBI Taxonomy" id="399736"/>
    <lineage>
        <taxon>Bacteria</taxon>
        <taxon>Bacillati</taxon>
        <taxon>Actinomycetota</taxon>
        <taxon>Actinomycetes</taxon>
        <taxon>Micrococcales</taxon>
        <taxon>Microbacteriaceae</taxon>
        <taxon>Agrococcus</taxon>
    </lineage>
</organism>
<dbReference type="STRING" id="399736.SAMN04489720_1725"/>
<dbReference type="Proteomes" id="UP000198822">
    <property type="component" value="Chromosome I"/>
</dbReference>